<feature type="transmembrane region" description="Helical" evidence="14">
    <location>
        <begin position="1083"/>
        <end position="1101"/>
    </location>
</feature>
<sequence length="1188" mass="138083">MFQQDKKIDIQSEIDKKEPKNPLVDDTLHQSEQNEIYKSLKEIDIFKAGNEGECCLKKVICLEFSIFKLIFHGILTICTAGLLYILCHNYQGLYRFFFFSKCSVKKATHFLAKNFDNEYELQKKIKGFKDQDNKERIAFENRYMRYIFGENTEKFKSFGLQLERLTNQQVKQLQPLSQEECERRKKIFGECLIDFPVTKYYQFAYYFLTKPQLLLVYLSFVIWVIEGLYVFACVLLLVTLIVMTFLFFFNRSQKRKILAKAKKITKVQRIQKNREIQTIDSNLLVPGDFILIEHSSFVPCDLVLIEGQCFVNEANITGEPDPVPKLSLKTQKNNQVQFSYQQNFVSVIYEGTQIINSQNSQNSFQFEKSFETPQNGEKFGQNFEKFAVGLVARTGFSTKKGQVIRTSLFPAKKMSFFEADLLKFLVFFICLGVVAFCIQAKFLFDDEDIPRVQIWIRLGECFVTFGAASLILLLFLTQITATNRLAKLNIQGTNPNQIQDAGQIQIVCYDKTGTITENDIEFNGIWFSNTDNFSKKQELLQNRSLFGNQSHVEKLLATCHSAQPNLQNQEEIIGDAIDVQCFHLSKYSFFNYEEKSPKNIQNISHIFAVENENQEQILVRERLEFQSSNAYMLVTSTDLKSKLHQCYIKGSPEKIKGKFDKKSFDSLKYDQQIKKYTVQGYRVLAIGFYEESEYQGIEKYQYFERFQFLGFLVLENPLKKDSRECIQRIQEAQLAAKIISGDNSLTVTHTAAQVGIVVLNKPIYHFGIEEEKEFKQEKQLEKQQNQQEKQQNQQEKQHQQQEQNLKSGFIIRVEVQNGENFELKEFLDGQESFEFVRNLVSQAEIQICVNGSLLEFFQRQEFQNGENQQIQLLRRICLVSKLFARCTPELKRFIVQNLVQQDYRVAMIGDGANDCMAINEATIGISFASAEAALSSPFCSSEKSLICVEKILLEGRNTLEINFEFSHVYEQYMLTRYSLYMILIMYYQTIGDGQQNMPSYFAGVILQGLSVPFTSPAKTLSKFRYNYYLTSKRSVIGILGRWPVILALLLGVNFNVQEQDFYEETLPKQKDNELWKYGYENTALFLIFFFFSVSSIFYFYIGLPLKERIYKNYALTFLATVSTVLAIISADLIDLPKGYQGYLFLVCLGVFVWIFCWEKFVVQRYFLVDKKQIIPNLNISQNSQNKKI</sequence>
<feature type="transmembrane region" description="Helical" evidence="14">
    <location>
        <begin position="66"/>
        <end position="87"/>
    </location>
</feature>
<comment type="subcellular location">
    <subcellularLocation>
        <location evidence="1">Membrane</location>
        <topology evidence="1">Multi-pass membrane protein</topology>
    </subcellularLocation>
</comment>
<evidence type="ECO:0000256" key="6">
    <source>
        <dbReference type="ARBA" id="ARBA00022741"/>
    </source>
</evidence>
<comment type="catalytic activity">
    <reaction evidence="12">
        <text>ATP + H2O = ADP + phosphate + H(+)</text>
        <dbReference type="Rhea" id="RHEA:13065"/>
        <dbReference type="ChEBI" id="CHEBI:15377"/>
        <dbReference type="ChEBI" id="CHEBI:15378"/>
        <dbReference type="ChEBI" id="CHEBI:30616"/>
        <dbReference type="ChEBI" id="CHEBI:43474"/>
        <dbReference type="ChEBI" id="CHEBI:456216"/>
    </reaction>
</comment>
<dbReference type="PANTHER" id="PTHR45630:SF8">
    <property type="entry name" value="CATION-TRANSPORTING ATPASE"/>
    <property type="match status" value="1"/>
</dbReference>
<comment type="caution">
    <text evidence="16">The sequence shown here is derived from an EMBL/GenBank/DDBJ whole genome shotgun (WGS) entry which is preliminary data.</text>
</comment>
<keyword evidence="8" id="KW-0460">Magnesium</keyword>
<dbReference type="InterPro" id="IPR044492">
    <property type="entry name" value="P_typ_ATPase_HD_dom"/>
</dbReference>
<feature type="transmembrane region" description="Helical" evidence="14">
    <location>
        <begin position="1035"/>
        <end position="1056"/>
    </location>
</feature>
<dbReference type="AlphaFoldDB" id="A0A0V0QA88"/>
<dbReference type="InterPro" id="IPR059000">
    <property type="entry name" value="ATPase_P-type_domA"/>
</dbReference>
<dbReference type="SUPFAM" id="SSF81653">
    <property type="entry name" value="Calcium ATPase, transduction domain A"/>
    <property type="match status" value="1"/>
</dbReference>
<feature type="transmembrane region" description="Helical" evidence="14">
    <location>
        <begin position="454"/>
        <end position="477"/>
    </location>
</feature>
<evidence type="ECO:0000256" key="12">
    <source>
        <dbReference type="ARBA" id="ARBA00049360"/>
    </source>
</evidence>
<dbReference type="NCBIfam" id="TIGR01494">
    <property type="entry name" value="ATPase_P-type"/>
    <property type="match status" value="1"/>
</dbReference>
<dbReference type="PANTHER" id="PTHR45630">
    <property type="entry name" value="CATION-TRANSPORTING ATPASE-RELATED"/>
    <property type="match status" value="1"/>
</dbReference>
<dbReference type="SFLD" id="SFLDS00003">
    <property type="entry name" value="Haloacid_Dehalogenase"/>
    <property type="match status" value="1"/>
</dbReference>
<dbReference type="Pfam" id="PF00122">
    <property type="entry name" value="E1-E2_ATPase"/>
    <property type="match status" value="1"/>
</dbReference>
<dbReference type="PROSITE" id="PS00154">
    <property type="entry name" value="ATPASE_E1_E2"/>
    <property type="match status" value="1"/>
</dbReference>
<dbReference type="Gene3D" id="3.40.50.1000">
    <property type="entry name" value="HAD superfamily/HAD-like"/>
    <property type="match status" value="1"/>
</dbReference>
<evidence type="ECO:0000256" key="9">
    <source>
        <dbReference type="ARBA" id="ARBA00022967"/>
    </source>
</evidence>
<dbReference type="SFLD" id="SFLDF00027">
    <property type="entry name" value="p-type_atpase"/>
    <property type="match status" value="1"/>
</dbReference>
<evidence type="ECO:0000256" key="1">
    <source>
        <dbReference type="ARBA" id="ARBA00004141"/>
    </source>
</evidence>
<dbReference type="Gene3D" id="2.70.150.10">
    <property type="entry name" value="Calcium-transporting ATPase, cytoplasmic transduction domain A"/>
    <property type="match status" value="1"/>
</dbReference>
<dbReference type="GO" id="GO:0016887">
    <property type="term" value="F:ATP hydrolysis activity"/>
    <property type="evidence" value="ECO:0007669"/>
    <property type="project" value="InterPro"/>
</dbReference>
<feature type="compositionally biased region" description="Low complexity" evidence="13">
    <location>
        <begin position="782"/>
        <end position="799"/>
    </location>
</feature>
<dbReference type="InterPro" id="IPR023299">
    <property type="entry name" value="ATPase_P-typ_cyto_dom_N"/>
</dbReference>
<keyword evidence="11 14" id="KW-0472">Membrane</keyword>
<evidence type="ECO:0000256" key="11">
    <source>
        <dbReference type="ARBA" id="ARBA00023136"/>
    </source>
</evidence>
<feature type="domain" description="P-type ATPase A" evidence="15">
    <location>
        <begin position="265"/>
        <end position="343"/>
    </location>
</feature>
<feature type="transmembrane region" description="Helical" evidence="14">
    <location>
        <begin position="1139"/>
        <end position="1157"/>
    </location>
</feature>
<protein>
    <submittedName>
        <fullName evidence="16">P-type ATPase, cytoplasmic domain N</fullName>
    </submittedName>
</protein>
<feature type="transmembrane region" description="Helical" evidence="14">
    <location>
        <begin position="203"/>
        <end position="223"/>
    </location>
</feature>
<dbReference type="OrthoDB" id="289856at2759"/>
<evidence type="ECO:0000256" key="8">
    <source>
        <dbReference type="ARBA" id="ARBA00022842"/>
    </source>
</evidence>
<dbReference type="OMA" id="QMAHIND"/>
<dbReference type="InterPro" id="IPR036412">
    <property type="entry name" value="HAD-like_sf"/>
</dbReference>
<accession>A0A0V0QA88</accession>
<dbReference type="InterPro" id="IPR006544">
    <property type="entry name" value="P-type_TPase_V"/>
</dbReference>
<dbReference type="GO" id="GO:0019829">
    <property type="term" value="F:ATPase-coupled monoatomic cation transmembrane transporter activity"/>
    <property type="evidence" value="ECO:0007669"/>
    <property type="project" value="TreeGrafter"/>
</dbReference>
<dbReference type="GO" id="GO:0046872">
    <property type="term" value="F:metal ion binding"/>
    <property type="evidence" value="ECO:0007669"/>
    <property type="project" value="UniProtKB-KW"/>
</dbReference>
<evidence type="ECO:0000256" key="3">
    <source>
        <dbReference type="ARBA" id="ARBA00022553"/>
    </source>
</evidence>
<dbReference type="InterPro" id="IPR023214">
    <property type="entry name" value="HAD_sf"/>
</dbReference>
<dbReference type="InParanoid" id="A0A0V0QA88"/>
<keyword evidence="9" id="KW-1278">Translocase</keyword>
<feature type="transmembrane region" description="Helical" evidence="14">
    <location>
        <begin position="421"/>
        <end position="442"/>
    </location>
</feature>
<feature type="region of interest" description="Disordered" evidence="13">
    <location>
        <begin position="779"/>
        <end position="799"/>
    </location>
</feature>
<dbReference type="InterPro" id="IPR018303">
    <property type="entry name" value="ATPase_P-typ_P_site"/>
</dbReference>
<evidence type="ECO:0000256" key="14">
    <source>
        <dbReference type="SAM" id="Phobius"/>
    </source>
</evidence>
<dbReference type="SFLD" id="SFLDG00002">
    <property type="entry name" value="C1.7:_P-type_atpase_like"/>
    <property type="match status" value="1"/>
</dbReference>
<evidence type="ECO:0000313" key="17">
    <source>
        <dbReference type="Proteomes" id="UP000054937"/>
    </source>
</evidence>
<evidence type="ECO:0000256" key="7">
    <source>
        <dbReference type="ARBA" id="ARBA00022840"/>
    </source>
</evidence>
<dbReference type="GO" id="GO:0005524">
    <property type="term" value="F:ATP binding"/>
    <property type="evidence" value="ECO:0007669"/>
    <property type="project" value="UniProtKB-KW"/>
</dbReference>
<dbReference type="SUPFAM" id="SSF56784">
    <property type="entry name" value="HAD-like"/>
    <property type="match status" value="1"/>
</dbReference>
<keyword evidence="6" id="KW-0547">Nucleotide-binding</keyword>
<dbReference type="Gene3D" id="3.40.1110.10">
    <property type="entry name" value="Calcium-transporting ATPase, cytoplasmic domain N"/>
    <property type="match status" value="1"/>
</dbReference>
<reference evidence="16 17" key="1">
    <citation type="journal article" date="2015" name="Sci. Rep.">
        <title>Genome of the facultative scuticociliatosis pathogen Pseudocohnilembus persalinus provides insight into its virulence through horizontal gene transfer.</title>
        <authorList>
            <person name="Xiong J."/>
            <person name="Wang G."/>
            <person name="Cheng J."/>
            <person name="Tian M."/>
            <person name="Pan X."/>
            <person name="Warren A."/>
            <person name="Jiang C."/>
            <person name="Yuan D."/>
            <person name="Miao W."/>
        </authorList>
    </citation>
    <scope>NUCLEOTIDE SEQUENCE [LARGE SCALE GENOMIC DNA]</scope>
    <source>
        <strain evidence="16">36N120E</strain>
    </source>
</reference>
<gene>
    <name evidence="16" type="ORF">PPERSA_07342</name>
</gene>
<keyword evidence="10 14" id="KW-1133">Transmembrane helix</keyword>
<evidence type="ECO:0000256" key="4">
    <source>
        <dbReference type="ARBA" id="ARBA00022692"/>
    </source>
</evidence>
<keyword evidence="7" id="KW-0067">ATP-binding</keyword>
<comment type="similarity">
    <text evidence="2">Belongs to the cation transport ATPase (P-type) (TC 3.A.3) family. Type V subfamily.</text>
</comment>
<evidence type="ECO:0000256" key="10">
    <source>
        <dbReference type="ARBA" id="ARBA00022989"/>
    </source>
</evidence>
<dbReference type="PRINTS" id="PR00119">
    <property type="entry name" value="CATATPASE"/>
</dbReference>
<name>A0A0V0QA88_PSEPJ</name>
<keyword evidence="17" id="KW-1185">Reference proteome</keyword>
<organism evidence="16 17">
    <name type="scientific">Pseudocohnilembus persalinus</name>
    <name type="common">Ciliate</name>
    <dbReference type="NCBI Taxonomy" id="266149"/>
    <lineage>
        <taxon>Eukaryota</taxon>
        <taxon>Sar</taxon>
        <taxon>Alveolata</taxon>
        <taxon>Ciliophora</taxon>
        <taxon>Intramacronucleata</taxon>
        <taxon>Oligohymenophorea</taxon>
        <taxon>Scuticociliatia</taxon>
        <taxon>Philasterida</taxon>
        <taxon>Pseudocohnilembidae</taxon>
        <taxon>Pseudocohnilembus</taxon>
    </lineage>
</organism>
<dbReference type="InterPro" id="IPR008250">
    <property type="entry name" value="ATPase_P-typ_transduc_dom_A_sf"/>
</dbReference>
<dbReference type="InterPro" id="IPR023298">
    <property type="entry name" value="ATPase_P-typ_TM_dom_sf"/>
</dbReference>
<evidence type="ECO:0000313" key="16">
    <source>
        <dbReference type="EMBL" id="KRW99089.1"/>
    </source>
</evidence>
<dbReference type="SUPFAM" id="SSF81665">
    <property type="entry name" value="Calcium ATPase, transmembrane domain M"/>
    <property type="match status" value="1"/>
</dbReference>
<keyword evidence="5" id="KW-0479">Metal-binding</keyword>
<feature type="transmembrane region" description="Helical" evidence="14">
    <location>
        <begin position="229"/>
        <end position="249"/>
    </location>
</feature>
<evidence type="ECO:0000259" key="15">
    <source>
        <dbReference type="Pfam" id="PF00122"/>
    </source>
</evidence>
<evidence type="ECO:0000256" key="13">
    <source>
        <dbReference type="SAM" id="MobiDB-lite"/>
    </source>
</evidence>
<dbReference type="GO" id="GO:0016020">
    <property type="term" value="C:membrane"/>
    <property type="evidence" value="ECO:0007669"/>
    <property type="project" value="UniProtKB-SubCell"/>
</dbReference>
<dbReference type="EMBL" id="LDAU01000222">
    <property type="protein sequence ID" value="KRW99089.1"/>
    <property type="molecule type" value="Genomic_DNA"/>
</dbReference>
<dbReference type="GO" id="GO:0140358">
    <property type="term" value="F:P-type transmembrane transporter activity"/>
    <property type="evidence" value="ECO:0007669"/>
    <property type="project" value="InterPro"/>
</dbReference>
<dbReference type="SUPFAM" id="SSF81660">
    <property type="entry name" value="Metal cation-transporting ATPase, ATP-binding domain N"/>
    <property type="match status" value="1"/>
</dbReference>
<evidence type="ECO:0000256" key="5">
    <source>
        <dbReference type="ARBA" id="ARBA00022723"/>
    </source>
</evidence>
<keyword evidence="3" id="KW-0597">Phosphoprotein</keyword>
<proteinExistence type="inferred from homology"/>
<feature type="transmembrane region" description="Helical" evidence="14">
    <location>
        <begin position="1113"/>
        <end position="1133"/>
    </location>
</feature>
<keyword evidence="4 14" id="KW-0812">Transmembrane</keyword>
<evidence type="ECO:0000256" key="2">
    <source>
        <dbReference type="ARBA" id="ARBA00006000"/>
    </source>
</evidence>
<dbReference type="Proteomes" id="UP000054937">
    <property type="component" value="Unassembled WGS sequence"/>
</dbReference>
<dbReference type="InterPro" id="IPR001757">
    <property type="entry name" value="P_typ_ATPase"/>
</dbReference>